<evidence type="ECO:0000259" key="1">
    <source>
        <dbReference type="SMART" id="SM00849"/>
    </source>
</evidence>
<keyword evidence="3" id="KW-1185">Reference proteome</keyword>
<comment type="caution">
    <text evidence="2">The sequence shown here is derived from an EMBL/GenBank/DDBJ whole genome shotgun (WGS) entry which is preliminary data.</text>
</comment>
<evidence type="ECO:0000313" key="2">
    <source>
        <dbReference type="EMBL" id="MEX1667097.1"/>
    </source>
</evidence>
<dbReference type="RefSeq" id="WP_368377211.1">
    <property type="nucleotide sequence ID" value="NZ_JBFRYB010000002.1"/>
</dbReference>
<sequence length="255" mass="28168">MKIHQVKTRLSNSYVIEDIRDGEPQLLVIDVAVACHRYVLGFIESDLKYSIHCVRAVTFTHDDPDHYGGVLALAGLCGAPVYAPYGSSRSVHKFLNDPAGVLIRIATSIRELFRRRSWSMYFSRSRNHAARLEPKFIGGLEAAREGADKTIRLKGGDSIFGFAGWELLHTPGHSWDSCCFYHSASKSIITGDTLLGSGPQKRVVVPAIYSNRKQMQHTLKHLAALEIETIYPGHGSVICDATAIASEARAFSAKR</sequence>
<organism evidence="2 3">
    <name type="scientific">Zhongshania arctica</name>
    <dbReference type="NCBI Taxonomy" id="3238302"/>
    <lineage>
        <taxon>Bacteria</taxon>
        <taxon>Pseudomonadati</taxon>
        <taxon>Pseudomonadota</taxon>
        <taxon>Gammaproteobacteria</taxon>
        <taxon>Cellvibrionales</taxon>
        <taxon>Spongiibacteraceae</taxon>
        <taxon>Zhongshania</taxon>
    </lineage>
</organism>
<dbReference type="InterPro" id="IPR036866">
    <property type="entry name" value="RibonucZ/Hydroxyglut_hydro"/>
</dbReference>
<dbReference type="Pfam" id="PF00753">
    <property type="entry name" value="Lactamase_B"/>
    <property type="match status" value="1"/>
</dbReference>
<gene>
    <name evidence="2" type="ORF">AB4875_16500</name>
</gene>
<name>A0ABV3TZV5_9GAMM</name>
<dbReference type="InterPro" id="IPR050662">
    <property type="entry name" value="Sec-metab_biosynth-thioest"/>
</dbReference>
<dbReference type="EMBL" id="JBFRYB010000002">
    <property type="protein sequence ID" value="MEX1667097.1"/>
    <property type="molecule type" value="Genomic_DNA"/>
</dbReference>
<dbReference type="SMART" id="SM00849">
    <property type="entry name" value="Lactamase_B"/>
    <property type="match status" value="1"/>
</dbReference>
<accession>A0ABV3TZV5</accession>
<protein>
    <submittedName>
        <fullName evidence="2">MBL fold metallo-hydrolase</fullName>
    </submittedName>
</protein>
<evidence type="ECO:0000313" key="3">
    <source>
        <dbReference type="Proteomes" id="UP001557484"/>
    </source>
</evidence>
<dbReference type="Gene3D" id="3.60.15.10">
    <property type="entry name" value="Ribonuclease Z/Hydroxyacylglutathione hydrolase-like"/>
    <property type="match status" value="1"/>
</dbReference>
<dbReference type="Proteomes" id="UP001557484">
    <property type="component" value="Unassembled WGS sequence"/>
</dbReference>
<dbReference type="SUPFAM" id="SSF56281">
    <property type="entry name" value="Metallo-hydrolase/oxidoreductase"/>
    <property type="match status" value="1"/>
</dbReference>
<dbReference type="PANTHER" id="PTHR23131">
    <property type="entry name" value="ENDORIBONUCLEASE LACTB2"/>
    <property type="match status" value="1"/>
</dbReference>
<reference evidence="2 3" key="1">
    <citation type="journal article" date="2011" name="Int. J. Syst. Evol. Microbiol.">
        <title>Zhongshania antarctica gen. nov., sp. nov. and Zhongshania guokunii sp. nov., gammaproteobacteria respectively isolated from coastal attached (fast) ice and surface seawater of the Antarctic.</title>
        <authorList>
            <person name="Li H.J."/>
            <person name="Zhang X.Y."/>
            <person name="Chen C.X."/>
            <person name="Zhang Y.J."/>
            <person name="Gao Z.M."/>
            <person name="Yu Y."/>
            <person name="Chen X.L."/>
            <person name="Chen B."/>
            <person name="Zhang Y.Z."/>
        </authorList>
    </citation>
    <scope>NUCLEOTIDE SEQUENCE [LARGE SCALE GENOMIC DNA]</scope>
    <source>
        <strain evidence="2 3">R06B22</strain>
    </source>
</reference>
<proteinExistence type="predicted"/>
<dbReference type="PANTHER" id="PTHR23131:SF0">
    <property type="entry name" value="ENDORIBONUCLEASE LACTB2"/>
    <property type="match status" value="1"/>
</dbReference>
<dbReference type="InterPro" id="IPR001279">
    <property type="entry name" value="Metallo-B-lactamas"/>
</dbReference>
<feature type="domain" description="Metallo-beta-lactamase" evidence="1">
    <location>
        <begin position="10"/>
        <end position="234"/>
    </location>
</feature>